<name>S9U0M5_9TRYP</name>
<evidence type="ECO:0000313" key="3">
    <source>
        <dbReference type="Proteomes" id="UP000015354"/>
    </source>
</evidence>
<accession>S9U0M5</accession>
<reference evidence="2 3" key="1">
    <citation type="journal article" date="2013" name="PLoS ONE">
        <title>Predicting the Proteins of Angomonas deanei, Strigomonas culicis and Their Respective Endosymbionts Reveals New Aspects of the Trypanosomatidae Family.</title>
        <authorList>
            <person name="Motta M.C."/>
            <person name="Martins A.C."/>
            <person name="de Souza S.S."/>
            <person name="Catta-Preta C.M."/>
            <person name="Silva R."/>
            <person name="Klein C.C."/>
            <person name="de Almeida L.G."/>
            <person name="de Lima Cunha O."/>
            <person name="Ciapina L.P."/>
            <person name="Brocchi M."/>
            <person name="Colabardini A.C."/>
            <person name="de Araujo Lima B."/>
            <person name="Machado C.R."/>
            <person name="de Almeida Soares C.M."/>
            <person name="Probst C.M."/>
            <person name="de Menezes C.B."/>
            <person name="Thompson C.E."/>
            <person name="Bartholomeu D.C."/>
            <person name="Gradia D.F."/>
            <person name="Pavoni D.P."/>
            <person name="Grisard E.C."/>
            <person name="Fantinatti-Garboggini F."/>
            <person name="Marchini F.K."/>
            <person name="Rodrigues-Luiz G.F."/>
            <person name="Wagner G."/>
            <person name="Goldman G.H."/>
            <person name="Fietto J.L."/>
            <person name="Elias M.C."/>
            <person name="Goldman M.H."/>
            <person name="Sagot M.F."/>
            <person name="Pereira M."/>
            <person name="Stoco P.H."/>
            <person name="de Mendonca-Neto R.P."/>
            <person name="Teixeira S.M."/>
            <person name="Maciel T.E."/>
            <person name="de Oliveira Mendes T.A."/>
            <person name="Urmenyi T.P."/>
            <person name="de Souza W."/>
            <person name="Schenkman S."/>
            <person name="de Vasconcelos A.T."/>
        </authorList>
    </citation>
    <scope>NUCLEOTIDE SEQUENCE [LARGE SCALE GENOMIC DNA]</scope>
</reference>
<keyword evidence="1" id="KW-0472">Membrane</keyword>
<feature type="transmembrane region" description="Helical" evidence="1">
    <location>
        <begin position="54"/>
        <end position="77"/>
    </location>
</feature>
<dbReference type="EMBL" id="ATMH01007243">
    <property type="protein sequence ID" value="EPY24312.1"/>
    <property type="molecule type" value="Genomic_DNA"/>
</dbReference>
<comment type="caution">
    <text evidence="2">The sequence shown here is derived from an EMBL/GenBank/DDBJ whole genome shotgun (WGS) entry which is preliminary data.</text>
</comment>
<dbReference type="OrthoDB" id="273259at2759"/>
<gene>
    <name evidence="2" type="ORF">STCU_07243</name>
</gene>
<evidence type="ECO:0000256" key="1">
    <source>
        <dbReference type="SAM" id="Phobius"/>
    </source>
</evidence>
<proteinExistence type="predicted"/>
<dbReference type="Proteomes" id="UP000015354">
    <property type="component" value="Unassembled WGS sequence"/>
</dbReference>
<sequence length="321" mass="36511">MMASFSSGFSIITPRKHTQNMRSYCDKCELDVWIRTYHFFLFPFRGAPLLSNTFFLLLLSFSNPFFFLIRLHVLRFVRNTHTHKKKKQMSLDFDSIDDGAPTYAEMVTSGRLEILKGASVDSCWEQLVVTHDAFTEVARQAKLRGTCLADVTVALQVVAFANEQVDVERGVSSSYTVSSMEQPLITKMAKLYEMLYSNSPVPTVHQWLSLVQEEIISDKYLVELSRQEQVVQSSSVNSVSVSSYQRNLLNVLQGELPQESDAIADDDGSFVEDELRLFVKRCLTLARRCKRAQATGSGEERRMKGAVDVLHQFICSDTLEW</sequence>
<organism evidence="2 3">
    <name type="scientific">Strigomonas culicis</name>
    <dbReference type="NCBI Taxonomy" id="28005"/>
    <lineage>
        <taxon>Eukaryota</taxon>
        <taxon>Discoba</taxon>
        <taxon>Euglenozoa</taxon>
        <taxon>Kinetoplastea</taxon>
        <taxon>Metakinetoplastina</taxon>
        <taxon>Trypanosomatida</taxon>
        <taxon>Trypanosomatidae</taxon>
        <taxon>Strigomonadinae</taxon>
        <taxon>Strigomonas</taxon>
    </lineage>
</organism>
<evidence type="ECO:0000313" key="2">
    <source>
        <dbReference type="EMBL" id="EPY24312.1"/>
    </source>
</evidence>
<keyword evidence="1" id="KW-0812">Transmembrane</keyword>
<protein>
    <submittedName>
        <fullName evidence="2">Uncharacterized protein</fullName>
    </submittedName>
</protein>
<dbReference type="AlphaFoldDB" id="S9U0M5"/>
<keyword evidence="1" id="KW-1133">Transmembrane helix</keyword>
<keyword evidence="3" id="KW-1185">Reference proteome</keyword>